<name>A0AC59ZUY8_RANTA</name>
<sequence>MLEWRLQSLAETPIVMYHSPVINSINDSSLENKEKCLDRGQITRISDRFQVVLRKDAQRHQRATTELGEGHLRVPPSLEPPTLMGFGEERTLRAWVGTEGCHRGQESLCLGAASRACAAGLVLSPSAGGPHWSVSPRKSC</sequence>
<dbReference type="EMBL" id="OX596117">
    <property type="protein sequence ID" value="CAN0495599.1"/>
    <property type="molecule type" value="Genomic_DNA"/>
</dbReference>
<evidence type="ECO:0000313" key="1">
    <source>
        <dbReference type="EMBL" id="CAN0495599.1"/>
    </source>
</evidence>
<organism evidence="1 2">
    <name type="scientific">Rangifer tarandus platyrhynchus</name>
    <name type="common">Svalbard reindeer</name>
    <dbReference type="NCBI Taxonomy" id="3082113"/>
    <lineage>
        <taxon>Eukaryota</taxon>
        <taxon>Metazoa</taxon>
        <taxon>Chordata</taxon>
        <taxon>Craniata</taxon>
        <taxon>Vertebrata</taxon>
        <taxon>Euteleostomi</taxon>
        <taxon>Mammalia</taxon>
        <taxon>Eutheria</taxon>
        <taxon>Laurasiatheria</taxon>
        <taxon>Artiodactyla</taxon>
        <taxon>Ruminantia</taxon>
        <taxon>Pecora</taxon>
        <taxon>Cervidae</taxon>
        <taxon>Odocoileinae</taxon>
        <taxon>Rangifer</taxon>
    </lineage>
</organism>
<evidence type="ECO:0000313" key="2">
    <source>
        <dbReference type="Proteomes" id="UP001162501"/>
    </source>
</evidence>
<accession>A0AC59ZUY8</accession>
<proteinExistence type="predicted"/>
<dbReference type="Proteomes" id="UP001162501">
    <property type="component" value="Chromosome 33"/>
</dbReference>
<gene>
    <name evidence="1" type="ORF">MRATA1EN22A_LOCUS21971</name>
</gene>
<reference evidence="1" key="1">
    <citation type="submission" date="2023-05" db="EMBL/GenBank/DDBJ databases">
        <authorList>
            <consortium name="ELIXIR-Norway"/>
        </authorList>
    </citation>
    <scope>NUCLEOTIDE SEQUENCE</scope>
</reference>
<reference evidence="1" key="2">
    <citation type="submission" date="2025-03" db="EMBL/GenBank/DDBJ databases">
        <authorList>
            <consortium name="ELIXIR-Norway"/>
            <consortium name="Elixir Norway"/>
        </authorList>
    </citation>
    <scope>NUCLEOTIDE SEQUENCE</scope>
</reference>
<protein>
    <submittedName>
        <fullName evidence="1">Uncharacterized protein</fullName>
    </submittedName>
</protein>